<dbReference type="Proteomes" id="UP001352852">
    <property type="component" value="Unassembled WGS sequence"/>
</dbReference>
<name>A0ABU7DZ82_9TELE</name>
<evidence type="ECO:0000313" key="1">
    <source>
        <dbReference type="EMBL" id="MED6280358.1"/>
    </source>
</evidence>
<accession>A0ABU7DZ82</accession>
<gene>
    <name evidence="1" type="ORF">CHARACLAT_010093</name>
</gene>
<evidence type="ECO:0000313" key="2">
    <source>
        <dbReference type="Proteomes" id="UP001352852"/>
    </source>
</evidence>
<sequence length="109" mass="12149">MSFPSLSNPIPVRQLTKKGPLLPQNKRKAFSSFSPNLLFHLFDSVCLLLCLPLHISDFVLLPTIMHFSTFSLSLSVDTVKLLKRHSVRANSHVYSAGRSESAALTWSPL</sequence>
<organism evidence="1 2">
    <name type="scientific">Characodon lateralis</name>
    <dbReference type="NCBI Taxonomy" id="208331"/>
    <lineage>
        <taxon>Eukaryota</taxon>
        <taxon>Metazoa</taxon>
        <taxon>Chordata</taxon>
        <taxon>Craniata</taxon>
        <taxon>Vertebrata</taxon>
        <taxon>Euteleostomi</taxon>
        <taxon>Actinopterygii</taxon>
        <taxon>Neopterygii</taxon>
        <taxon>Teleostei</taxon>
        <taxon>Neoteleostei</taxon>
        <taxon>Acanthomorphata</taxon>
        <taxon>Ovalentaria</taxon>
        <taxon>Atherinomorphae</taxon>
        <taxon>Cyprinodontiformes</taxon>
        <taxon>Goodeidae</taxon>
        <taxon>Characodon</taxon>
    </lineage>
</organism>
<keyword evidence="2" id="KW-1185">Reference proteome</keyword>
<protein>
    <submittedName>
        <fullName evidence="1">Uncharacterized protein</fullName>
    </submittedName>
</protein>
<reference evidence="1 2" key="1">
    <citation type="submission" date="2021-06" db="EMBL/GenBank/DDBJ databases">
        <authorList>
            <person name="Palmer J.M."/>
        </authorList>
    </citation>
    <scope>NUCLEOTIDE SEQUENCE [LARGE SCALE GENOMIC DNA]</scope>
    <source>
        <strain evidence="1 2">CL_MEX2019</strain>
        <tissue evidence="1">Muscle</tissue>
    </source>
</reference>
<comment type="caution">
    <text evidence="1">The sequence shown here is derived from an EMBL/GenBank/DDBJ whole genome shotgun (WGS) entry which is preliminary data.</text>
</comment>
<proteinExistence type="predicted"/>
<dbReference type="EMBL" id="JAHUTJ010041620">
    <property type="protein sequence ID" value="MED6280358.1"/>
    <property type="molecule type" value="Genomic_DNA"/>
</dbReference>